<name>A0ABV7GFF1_9GAMM</name>
<evidence type="ECO:0000256" key="3">
    <source>
        <dbReference type="ARBA" id="ARBA00022801"/>
    </source>
</evidence>
<dbReference type="SMART" id="SM00245">
    <property type="entry name" value="TSPc"/>
    <property type="match status" value="1"/>
</dbReference>
<reference evidence="8" key="1">
    <citation type="journal article" date="2019" name="Int. J. Syst. Evol. Microbiol.">
        <title>The Global Catalogue of Microorganisms (GCM) 10K type strain sequencing project: providing services to taxonomists for standard genome sequencing and annotation.</title>
        <authorList>
            <consortium name="The Broad Institute Genomics Platform"/>
            <consortium name="The Broad Institute Genome Sequencing Center for Infectious Disease"/>
            <person name="Wu L."/>
            <person name="Ma J."/>
        </authorList>
    </citation>
    <scope>NUCLEOTIDE SEQUENCE [LARGE SCALE GENOMIC DNA]</scope>
    <source>
        <strain evidence="8">KCTC 52277</strain>
    </source>
</reference>
<evidence type="ECO:0000256" key="1">
    <source>
        <dbReference type="ARBA" id="ARBA00009179"/>
    </source>
</evidence>
<feature type="domain" description="PDZ" evidence="6">
    <location>
        <begin position="84"/>
        <end position="147"/>
    </location>
</feature>
<keyword evidence="4 5" id="KW-0720">Serine protease</keyword>
<dbReference type="InterPro" id="IPR004447">
    <property type="entry name" value="Peptidase_S41A"/>
</dbReference>
<keyword evidence="3 5" id="KW-0378">Hydrolase</keyword>
<comment type="similarity">
    <text evidence="1 5">Belongs to the peptidase S41A family.</text>
</comment>
<dbReference type="Gene3D" id="3.30.750.44">
    <property type="match status" value="1"/>
</dbReference>
<dbReference type="SMART" id="SM00228">
    <property type="entry name" value="PDZ"/>
    <property type="match status" value="1"/>
</dbReference>
<dbReference type="PANTHER" id="PTHR32060:SF30">
    <property type="entry name" value="CARBOXY-TERMINAL PROCESSING PROTEASE CTPA"/>
    <property type="match status" value="1"/>
</dbReference>
<evidence type="ECO:0000256" key="5">
    <source>
        <dbReference type="RuleBase" id="RU004404"/>
    </source>
</evidence>
<dbReference type="InterPro" id="IPR041489">
    <property type="entry name" value="PDZ_6"/>
</dbReference>
<protein>
    <submittedName>
        <fullName evidence="7">S41 family peptidase</fullName>
    </submittedName>
</protein>
<dbReference type="InterPro" id="IPR005151">
    <property type="entry name" value="Tail-specific_protease"/>
</dbReference>
<dbReference type="Gene3D" id="2.30.42.10">
    <property type="match status" value="1"/>
</dbReference>
<gene>
    <name evidence="7" type="ORF">ACFOE0_13595</name>
</gene>
<evidence type="ECO:0000313" key="8">
    <source>
        <dbReference type="Proteomes" id="UP001595621"/>
    </source>
</evidence>
<dbReference type="Gene3D" id="3.90.226.10">
    <property type="entry name" value="2-enoyl-CoA Hydratase, Chain A, domain 1"/>
    <property type="match status" value="1"/>
</dbReference>
<dbReference type="PANTHER" id="PTHR32060">
    <property type="entry name" value="TAIL-SPECIFIC PROTEASE"/>
    <property type="match status" value="1"/>
</dbReference>
<dbReference type="RefSeq" id="WP_248936717.1">
    <property type="nucleotide sequence ID" value="NZ_JAKILF010000006.1"/>
</dbReference>
<evidence type="ECO:0000313" key="7">
    <source>
        <dbReference type="EMBL" id="MFC3139216.1"/>
    </source>
</evidence>
<keyword evidence="8" id="KW-1185">Reference proteome</keyword>
<dbReference type="CDD" id="cd07560">
    <property type="entry name" value="Peptidase_S41_CPP"/>
    <property type="match status" value="1"/>
</dbReference>
<dbReference type="Pfam" id="PF22694">
    <property type="entry name" value="CtpB_N-like"/>
    <property type="match status" value="1"/>
</dbReference>
<dbReference type="SUPFAM" id="SSF50156">
    <property type="entry name" value="PDZ domain-like"/>
    <property type="match status" value="1"/>
</dbReference>
<dbReference type="Pfam" id="PF03572">
    <property type="entry name" value="Peptidase_S41"/>
    <property type="match status" value="1"/>
</dbReference>
<proteinExistence type="inferred from homology"/>
<comment type="caution">
    <text evidence="7">The sequence shown here is derived from an EMBL/GenBank/DDBJ whole genome shotgun (WGS) entry which is preliminary data.</text>
</comment>
<evidence type="ECO:0000256" key="4">
    <source>
        <dbReference type="ARBA" id="ARBA00022825"/>
    </source>
</evidence>
<dbReference type="SUPFAM" id="SSF52096">
    <property type="entry name" value="ClpP/crotonase"/>
    <property type="match status" value="1"/>
</dbReference>
<dbReference type="InterPro" id="IPR055210">
    <property type="entry name" value="CtpA/B_N"/>
</dbReference>
<dbReference type="InterPro" id="IPR001478">
    <property type="entry name" value="PDZ"/>
</dbReference>
<dbReference type="Pfam" id="PF17820">
    <property type="entry name" value="PDZ_6"/>
    <property type="match status" value="1"/>
</dbReference>
<organism evidence="7 8">
    <name type="scientific">Shewanella submarina</name>
    <dbReference type="NCBI Taxonomy" id="2016376"/>
    <lineage>
        <taxon>Bacteria</taxon>
        <taxon>Pseudomonadati</taxon>
        <taxon>Pseudomonadota</taxon>
        <taxon>Gammaproteobacteria</taxon>
        <taxon>Alteromonadales</taxon>
        <taxon>Shewanellaceae</taxon>
        <taxon>Shewanella</taxon>
    </lineage>
</organism>
<dbReference type="NCBIfam" id="TIGR00225">
    <property type="entry name" value="prc"/>
    <property type="match status" value="1"/>
</dbReference>
<dbReference type="PROSITE" id="PS50106">
    <property type="entry name" value="PDZ"/>
    <property type="match status" value="1"/>
</dbReference>
<dbReference type="InterPro" id="IPR029045">
    <property type="entry name" value="ClpP/crotonase-like_dom_sf"/>
</dbReference>
<accession>A0ABV7GFF1</accession>
<evidence type="ECO:0000256" key="2">
    <source>
        <dbReference type="ARBA" id="ARBA00022670"/>
    </source>
</evidence>
<dbReference type="InterPro" id="IPR036034">
    <property type="entry name" value="PDZ_sf"/>
</dbReference>
<sequence length="400" mass="43904">MLPILRYISCIVFGLMLGLSITLAGKEHATPSNHYNFPLLMDVIETVETYYVDQIDREELIDAAIEGIFSKLDPYSTFLEHQDLVTLRESNRGEYFGFGFEIATEDDSIRIVTPFPSSPAERAGIKAGDTIVSLNSKPRNTGDLNGMLEEIRDASLKRRTIDMELKHQGSGSAYQVTLTPEVIRVQSVSSEILDEQIGYIRLSSFQDTSAAEMKAVVQQWQTTPLKGIVLDLRNNPGGLLEQAIQIADLFLDGGRIVSTEGRFFDANSDYFAAPEHYLAELPVLVLINKGSASAAEVLAGALQDNKRATIMGEQSFGKGTVQSLIPTLYSGNAVKLTIARYTTPKGQDIHAKGIQPDILFPAEGVAEQNNVHIIRTQEADAGHAVDSDLQLAISWITQQD</sequence>
<dbReference type="Proteomes" id="UP001595621">
    <property type="component" value="Unassembled WGS sequence"/>
</dbReference>
<evidence type="ECO:0000259" key="6">
    <source>
        <dbReference type="PROSITE" id="PS50106"/>
    </source>
</evidence>
<keyword evidence="2 5" id="KW-0645">Protease</keyword>
<dbReference type="EMBL" id="JBHRTD010000015">
    <property type="protein sequence ID" value="MFC3139216.1"/>
    <property type="molecule type" value="Genomic_DNA"/>
</dbReference>